<accession>A0A3B0ZXZ6</accession>
<organism evidence="2">
    <name type="scientific">hydrothermal vent metagenome</name>
    <dbReference type="NCBI Taxonomy" id="652676"/>
    <lineage>
        <taxon>unclassified sequences</taxon>
        <taxon>metagenomes</taxon>
        <taxon>ecological metagenomes</taxon>
    </lineage>
</organism>
<evidence type="ECO:0000313" key="2">
    <source>
        <dbReference type="EMBL" id="VAW96641.1"/>
    </source>
</evidence>
<proteinExistence type="predicted"/>
<keyword evidence="1" id="KW-0175">Coiled coil</keyword>
<reference evidence="2" key="1">
    <citation type="submission" date="2018-06" db="EMBL/GenBank/DDBJ databases">
        <authorList>
            <person name="Zhirakovskaya E."/>
        </authorList>
    </citation>
    <scope>NUCLEOTIDE SEQUENCE</scope>
</reference>
<sequence length="130" mass="15099">MDTLTTELKRKANELKIEQESLTKELREIRERLSSVKTALAGIEQIFRLEGVSNFEVSQESQHERTLAEFIKEAMSDHKVHTSKNIIKLVKSMGYDFKEKNPFRSVNFTLMGLQRGSEYERQGDGWQYVG</sequence>
<evidence type="ECO:0000256" key="1">
    <source>
        <dbReference type="SAM" id="Coils"/>
    </source>
</evidence>
<dbReference type="EMBL" id="UOFT01000053">
    <property type="protein sequence ID" value="VAW96641.1"/>
    <property type="molecule type" value="Genomic_DNA"/>
</dbReference>
<dbReference type="AlphaFoldDB" id="A0A3B0ZXZ6"/>
<protein>
    <submittedName>
        <fullName evidence="2">Uncharacterized protein</fullName>
    </submittedName>
</protein>
<gene>
    <name evidence="2" type="ORF">MNBD_GAMMA23-779</name>
</gene>
<name>A0A3B0ZXZ6_9ZZZZ</name>
<feature type="coiled-coil region" evidence="1">
    <location>
        <begin position="1"/>
        <end position="39"/>
    </location>
</feature>